<evidence type="ECO:0008006" key="3">
    <source>
        <dbReference type="Google" id="ProtNLM"/>
    </source>
</evidence>
<accession>A0A4Q9FP06</accession>
<dbReference type="Pfam" id="PF07661">
    <property type="entry name" value="MORN_2"/>
    <property type="match status" value="6"/>
</dbReference>
<dbReference type="Proteomes" id="UP000292372">
    <property type="component" value="Unassembled WGS sequence"/>
</dbReference>
<name>A0A4Q9FP06_9FLAO</name>
<dbReference type="Gene3D" id="3.90.930.1">
    <property type="match status" value="2"/>
</dbReference>
<protein>
    <recommendedName>
        <fullName evidence="3">TonB C-terminal domain-containing protein</fullName>
    </recommendedName>
</protein>
<dbReference type="EMBL" id="SIRS01000004">
    <property type="protein sequence ID" value="TBN15724.1"/>
    <property type="molecule type" value="Genomic_DNA"/>
</dbReference>
<gene>
    <name evidence="1" type="ORF">EYD46_11415</name>
</gene>
<organism evidence="1 2">
    <name type="scientific">Hyunsoonleella pacifica</name>
    <dbReference type="NCBI Taxonomy" id="1080224"/>
    <lineage>
        <taxon>Bacteria</taxon>
        <taxon>Pseudomonadati</taxon>
        <taxon>Bacteroidota</taxon>
        <taxon>Flavobacteriia</taxon>
        <taxon>Flavobacteriales</taxon>
        <taxon>Flavobacteriaceae</taxon>
    </lineage>
</organism>
<evidence type="ECO:0000313" key="2">
    <source>
        <dbReference type="Proteomes" id="UP000292372"/>
    </source>
</evidence>
<dbReference type="AlphaFoldDB" id="A0A4Q9FP06"/>
<sequence>MFSLMKYIFFFIFISINLSISSQNEIKNGLYRIYHDNGQLKTIGKYEGGKKVGVWKDYYQTGELKSTYSYTKGKYNPESKSYFKNGNIEIERTFVHGKKIFKEYYESGELLFESIINGGYAKEYFKNGNLKSLGNYVNQELVGTWKRYYESGELEWEVEYLDSYKQGIYKHYYKTGQVKIEGQTKRNKKYGVERRYYKEGLMKWEGKYLNGVFHGKWKGFDKNGNQIHLINYKKGVASTKALVELSLTEIPLGRHEEIPVFPGCDNVLGFKNQRKCLSDKMNKHVTENFNTEIAEKIGLKGKQRVVAIFKIDKEGNITGKKSKAPHPLLEKEVIRVISLLPKMKSGYRMGKPVVVPYSLPIVFIVQGNTKK</sequence>
<keyword evidence="2" id="KW-1185">Reference proteome</keyword>
<dbReference type="SUPFAM" id="SSF82185">
    <property type="entry name" value="Histone H3 K4-specific methyltransferase SET7/9 N-terminal domain"/>
    <property type="match status" value="2"/>
</dbReference>
<dbReference type="OrthoDB" id="1524045at2"/>
<evidence type="ECO:0000313" key="1">
    <source>
        <dbReference type="EMBL" id="TBN15724.1"/>
    </source>
</evidence>
<dbReference type="Gene3D" id="3.30.1150.10">
    <property type="match status" value="1"/>
</dbReference>
<comment type="caution">
    <text evidence="1">The sequence shown here is derived from an EMBL/GenBank/DDBJ whole genome shotgun (WGS) entry which is preliminary data.</text>
</comment>
<proteinExistence type="predicted"/>
<reference evidence="1 2" key="1">
    <citation type="journal article" date="2015" name="Int. J. Syst. Evol. Microbiol.">
        <title>Hyunsoonleella pacifica sp. nov., isolated from seawater of South Pacific Gyre.</title>
        <authorList>
            <person name="Gao X."/>
            <person name="Zhang Z."/>
            <person name="Dai X."/>
            <person name="Zhang X.H."/>
        </authorList>
    </citation>
    <scope>NUCLEOTIDE SEQUENCE [LARGE SCALE GENOMIC DNA]</scope>
    <source>
        <strain evidence="1 2">SW033</strain>
    </source>
</reference>
<dbReference type="InterPro" id="IPR011652">
    <property type="entry name" value="MORN_2"/>
</dbReference>